<dbReference type="GO" id="GO:0006289">
    <property type="term" value="P:nucleotide-excision repair"/>
    <property type="evidence" value="ECO:0007669"/>
    <property type="project" value="TreeGrafter"/>
</dbReference>
<dbReference type="PANTHER" id="PTHR23273:SF155">
    <property type="entry name" value="REPLICATION FACTOR A C-TERMINAL DOMAIN-CONTAINING PROTEIN"/>
    <property type="match status" value="1"/>
</dbReference>
<name>A0A3P6DPD2_BRAOL</name>
<reference evidence="1" key="1">
    <citation type="submission" date="2018-11" db="EMBL/GenBank/DDBJ databases">
        <authorList>
            <consortium name="Genoscope - CEA"/>
            <person name="William W."/>
        </authorList>
    </citation>
    <scope>NUCLEOTIDE SEQUENCE</scope>
</reference>
<dbReference type="GO" id="GO:0003684">
    <property type="term" value="F:damaged DNA binding"/>
    <property type="evidence" value="ECO:0007669"/>
    <property type="project" value="TreeGrafter"/>
</dbReference>
<gene>
    <name evidence="1" type="ORF">BOLC2T09867H</name>
</gene>
<organism evidence="1">
    <name type="scientific">Brassica oleracea</name>
    <name type="common">Wild cabbage</name>
    <dbReference type="NCBI Taxonomy" id="3712"/>
    <lineage>
        <taxon>Eukaryota</taxon>
        <taxon>Viridiplantae</taxon>
        <taxon>Streptophyta</taxon>
        <taxon>Embryophyta</taxon>
        <taxon>Tracheophyta</taxon>
        <taxon>Spermatophyta</taxon>
        <taxon>Magnoliopsida</taxon>
        <taxon>eudicotyledons</taxon>
        <taxon>Gunneridae</taxon>
        <taxon>Pentapetalae</taxon>
        <taxon>rosids</taxon>
        <taxon>malvids</taxon>
        <taxon>Brassicales</taxon>
        <taxon>Brassicaceae</taxon>
        <taxon>Brassiceae</taxon>
        <taxon>Brassica</taxon>
    </lineage>
</organism>
<dbReference type="GO" id="GO:0000724">
    <property type="term" value="P:double-strand break repair via homologous recombination"/>
    <property type="evidence" value="ECO:0007669"/>
    <property type="project" value="TreeGrafter"/>
</dbReference>
<dbReference type="Gene3D" id="2.40.50.140">
    <property type="entry name" value="Nucleic acid-binding proteins"/>
    <property type="match status" value="1"/>
</dbReference>
<proteinExistence type="predicted"/>
<protein>
    <recommendedName>
        <fullName evidence="2">Replication factor A C-terminal domain-containing protein</fullName>
    </recommendedName>
</protein>
<dbReference type="EMBL" id="LR031874">
    <property type="protein sequence ID" value="VDD23975.1"/>
    <property type="molecule type" value="Genomic_DNA"/>
</dbReference>
<dbReference type="GO" id="GO:0043047">
    <property type="term" value="F:single-stranded telomeric DNA binding"/>
    <property type="evidence" value="ECO:0007669"/>
    <property type="project" value="TreeGrafter"/>
</dbReference>
<dbReference type="GO" id="GO:0005662">
    <property type="term" value="C:DNA replication factor A complex"/>
    <property type="evidence" value="ECO:0007669"/>
    <property type="project" value="TreeGrafter"/>
</dbReference>
<accession>A0A3P6DPD2</accession>
<dbReference type="InterPro" id="IPR012340">
    <property type="entry name" value="NA-bd_OB-fold"/>
</dbReference>
<dbReference type="AlphaFoldDB" id="A0A3P6DPD2"/>
<dbReference type="GO" id="GO:0051321">
    <property type="term" value="P:meiotic cell cycle"/>
    <property type="evidence" value="ECO:0007669"/>
    <property type="project" value="TreeGrafter"/>
</dbReference>
<sequence>MDVQATREYLAWYVFESNTEVANRVNAEIVTKAETATIGELLSYMKQEGAKVAWFECTATIDDVVHDSAWYYIACGGCKTKATKGPTTLMCKKYLTKIAVYDNNDHASFVLLGDAGRELTGMKASELVESYFEVITYRFTIQTRTFIIKVSKHNLDGKTQSLTVTKVLPLESGETKISNLYSSYEGNVIFLYHKHIWH</sequence>
<evidence type="ECO:0000313" key="1">
    <source>
        <dbReference type="EMBL" id="VDD23975.1"/>
    </source>
</evidence>
<dbReference type="GO" id="GO:0007004">
    <property type="term" value="P:telomere maintenance via telomerase"/>
    <property type="evidence" value="ECO:0007669"/>
    <property type="project" value="TreeGrafter"/>
</dbReference>
<dbReference type="PANTHER" id="PTHR23273">
    <property type="entry name" value="REPLICATION FACTOR A 1, RFA1"/>
    <property type="match status" value="1"/>
</dbReference>
<evidence type="ECO:0008006" key="2">
    <source>
        <dbReference type="Google" id="ProtNLM"/>
    </source>
</evidence>
<dbReference type="SUPFAM" id="SSF50249">
    <property type="entry name" value="Nucleic acid-binding proteins"/>
    <property type="match status" value="1"/>
</dbReference>